<feature type="region of interest" description="Disordered" evidence="1">
    <location>
        <begin position="98"/>
        <end position="121"/>
    </location>
</feature>
<sequence length="219" mass="24054">MKQIILIGFLTAFLTGTTPLRAQVAPRDSDARKGSRLELGRTAGSRKQTAPTLSKQRFSLAPPTATTAVNLDRSATIRKNAPINEYYRSLLVGRPATKSTARSSASDATPSPTEAKSSPDIAIRDDEQLFSNDQITVSNIYPNPASESAEIDYQIKGHVGEAKLILLNVLGSPIEEYDMSQHERKVRVATRSLASGYYFYQLSFEGKKVATKKLLVRHQ</sequence>
<organism evidence="3 4">
    <name type="scientific">Spirosoma liriopis</name>
    <dbReference type="NCBI Taxonomy" id="2937440"/>
    <lineage>
        <taxon>Bacteria</taxon>
        <taxon>Pseudomonadati</taxon>
        <taxon>Bacteroidota</taxon>
        <taxon>Cytophagia</taxon>
        <taxon>Cytophagales</taxon>
        <taxon>Cytophagaceae</taxon>
        <taxon>Spirosoma</taxon>
    </lineage>
</organism>
<dbReference type="RefSeq" id="WP_248478890.1">
    <property type="nucleotide sequence ID" value="NZ_JALPRF010000003.1"/>
</dbReference>
<dbReference type="Proteomes" id="UP001202180">
    <property type="component" value="Unassembled WGS sequence"/>
</dbReference>
<feature type="compositionally biased region" description="Polar residues" evidence="1">
    <location>
        <begin position="45"/>
        <end position="54"/>
    </location>
</feature>
<name>A0ABT0HQA8_9BACT</name>
<protein>
    <submittedName>
        <fullName evidence="3">T9SS type A sorting domain-containing protein</fullName>
    </submittedName>
</protein>
<proteinExistence type="predicted"/>
<dbReference type="InterPro" id="IPR026444">
    <property type="entry name" value="Secre_tail"/>
</dbReference>
<keyword evidence="4" id="KW-1185">Reference proteome</keyword>
<evidence type="ECO:0000313" key="4">
    <source>
        <dbReference type="Proteomes" id="UP001202180"/>
    </source>
</evidence>
<dbReference type="EMBL" id="JALPRF010000003">
    <property type="protein sequence ID" value="MCK8494351.1"/>
    <property type="molecule type" value="Genomic_DNA"/>
</dbReference>
<gene>
    <name evidence="3" type="ORF">M0L20_20960</name>
</gene>
<feature type="compositionally biased region" description="Basic and acidic residues" evidence="1">
    <location>
        <begin position="27"/>
        <end position="39"/>
    </location>
</feature>
<feature type="domain" description="Secretion system C-terminal sorting" evidence="2">
    <location>
        <begin position="140"/>
        <end position="216"/>
    </location>
</feature>
<evidence type="ECO:0000259" key="2">
    <source>
        <dbReference type="Pfam" id="PF18962"/>
    </source>
</evidence>
<accession>A0ABT0HQA8</accession>
<evidence type="ECO:0000313" key="3">
    <source>
        <dbReference type="EMBL" id="MCK8494351.1"/>
    </source>
</evidence>
<evidence type="ECO:0000256" key="1">
    <source>
        <dbReference type="SAM" id="MobiDB-lite"/>
    </source>
</evidence>
<feature type="compositionally biased region" description="Polar residues" evidence="1">
    <location>
        <begin position="98"/>
        <end position="116"/>
    </location>
</feature>
<comment type="caution">
    <text evidence="3">The sequence shown here is derived from an EMBL/GenBank/DDBJ whole genome shotgun (WGS) entry which is preliminary data.</text>
</comment>
<dbReference type="Pfam" id="PF18962">
    <property type="entry name" value="Por_Secre_tail"/>
    <property type="match status" value="1"/>
</dbReference>
<feature type="region of interest" description="Disordered" evidence="1">
    <location>
        <begin position="24"/>
        <end position="54"/>
    </location>
</feature>
<dbReference type="NCBIfam" id="TIGR04183">
    <property type="entry name" value="Por_Secre_tail"/>
    <property type="match status" value="1"/>
</dbReference>
<reference evidence="3 4" key="1">
    <citation type="submission" date="2022-04" db="EMBL/GenBank/DDBJ databases">
        <title>Spirosoma sp. strain RP8 genome sequencing and assembly.</title>
        <authorList>
            <person name="Jung Y."/>
        </authorList>
    </citation>
    <scope>NUCLEOTIDE SEQUENCE [LARGE SCALE GENOMIC DNA]</scope>
    <source>
        <strain evidence="3 4">RP8</strain>
    </source>
</reference>